<organism evidence="1 2">
    <name type="scientific">Colletotrichum truncatum</name>
    <name type="common">Anthracnose fungus</name>
    <name type="synonym">Colletotrichum capsici</name>
    <dbReference type="NCBI Taxonomy" id="5467"/>
    <lineage>
        <taxon>Eukaryota</taxon>
        <taxon>Fungi</taxon>
        <taxon>Dikarya</taxon>
        <taxon>Ascomycota</taxon>
        <taxon>Pezizomycotina</taxon>
        <taxon>Sordariomycetes</taxon>
        <taxon>Hypocreomycetidae</taxon>
        <taxon>Glomerellales</taxon>
        <taxon>Glomerellaceae</taxon>
        <taxon>Colletotrichum</taxon>
        <taxon>Colletotrichum truncatum species complex</taxon>
    </lineage>
</organism>
<gene>
    <name evidence="1" type="ORF">CTRU02_214005</name>
</gene>
<dbReference type="Proteomes" id="UP000805649">
    <property type="component" value="Unassembled WGS sequence"/>
</dbReference>
<keyword evidence="2" id="KW-1185">Reference proteome</keyword>
<proteinExistence type="predicted"/>
<reference evidence="1 2" key="1">
    <citation type="journal article" date="2020" name="Phytopathology">
        <title>Genome Sequence Resources of Colletotrichum truncatum, C. plurivorum, C. musicola, and C. sojae: Four Species Pathogenic to Soybean (Glycine max).</title>
        <authorList>
            <person name="Rogerio F."/>
            <person name="Boufleur T.R."/>
            <person name="Ciampi-Guillardi M."/>
            <person name="Sukno S.A."/>
            <person name="Thon M.R."/>
            <person name="Massola Junior N.S."/>
            <person name="Baroncelli R."/>
        </authorList>
    </citation>
    <scope>NUCLEOTIDE SEQUENCE [LARGE SCALE GENOMIC DNA]</scope>
    <source>
        <strain evidence="1 2">CMES1059</strain>
    </source>
</reference>
<protein>
    <submittedName>
        <fullName evidence="1">GMC oxidoreductase</fullName>
    </submittedName>
</protein>
<sequence>MRSLTVTGWLQAGLAALSIVPTSLAHPVSSGDILRRSEISKDELLDSYDFIVVGGGQAGTVIATRLTENPDISVLVVEFGYFNNDPSHLGPNGFDFSNMEFRYNISSAPQKGLNGRSIGIFAACCVGGGSTINGMMLNRGSAADYDAWEELGNDGWGWDDLYPYFVKHSHFDAPSEAAVKEYGMTWGEESYGDGPIHQSFSSWQWPGTLIQRKGMIAAGAEPNIDGSGGDAHGLIWYPTALDNATAARSYAVNGYYKPAAGRSNLHVLTGWRVDEIQIDEYKRATGVKLTKRDNLDQSKPETAKASSKREIIVTAGAVHTPQVLQRSGIGPKWLLDEAGIEVLVDLPGVGSNLQDHANVQSNFDYKTNVLPNPAVSLTDPEFAEWARKEFEEHRSGPLRIGTGNTGGLVPFPVVDPENFAAITEEYLAQNAAEFLPETYSAEQLAGYEAMRKVQAKQLTTPDNAWLEVPLTASTSLSTVLMKCVSRGTVLLNTTDIYAAPILNYNTLVNPIDVKILTSHVRFVRRMHETEEMKQLGPVPVSPGPDVKTDEQIETFLRASTGSSIAHNVGSAVMMPRELGGVVDAQLKVYGVRGLSVADASIMPLVPATHTCSTVYAIAEKAADIIKKRHCIS</sequence>
<evidence type="ECO:0000313" key="1">
    <source>
        <dbReference type="EMBL" id="KAL0931270.1"/>
    </source>
</evidence>
<name>A0ACC3YH89_COLTU</name>
<dbReference type="EMBL" id="VUJX02000010">
    <property type="protein sequence ID" value="KAL0931270.1"/>
    <property type="molecule type" value="Genomic_DNA"/>
</dbReference>
<evidence type="ECO:0000313" key="2">
    <source>
        <dbReference type="Proteomes" id="UP000805649"/>
    </source>
</evidence>
<accession>A0ACC3YH89</accession>
<comment type="caution">
    <text evidence="1">The sequence shown here is derived from an EMBL/GenBank/DDBJ whole genome shotgun (WGS) entry which is preliminary data.</text>
</comment>